<sequence length="386" mass="43221">MGISPNVITVLRKINSKGNLDVEKFKELSVEEQDLINKLFEDGLVDEALNFIDSMDVDKNWEELQAILKQQNGKPVIPLWKKALKYAAIFIVLIGIVFIVQRSYVNNPEIKLSDDQVQLVLENGDIQILNADGSGEIVSKSGQVLGTQKGTELKYNASNGIQKTAYNQIKIPNGKTFNLTLSDGTHVYLNAGSSLRYPVNFIKGMKREVYLEGEAFFDVSKDKLHPFIVNANAVNVKVLGTKFNVSSYAEDKEVSTVLVEGSVSLNNDAKPNEKTMLSPGYKGAWSKKSDKISLEKVDTSLYTNWMKGELAFKNEAFASIIKKLERTYNVKIKNYDDELNGIEINASFNKNIEDINSVMNALSNVRSFNYKINEDKSIIITKKQPI</sequence>
<organism evidence="4 5">
    <name type="scientific">Flavobacterium johnsoniae</name>
    <name type="common">Cytophaga johnsonae</name>
    <dbReference type="NCBI Taxonomy" id="986"/>
    <lineage>
        <taxon>Bacteria</taxon>
        <taxon>Pseudomonadati</taxon>
        <taxon>Bacteroidota</taxon>
        <taxon>Flavobacteriia</taxon>
        <taxon>Flavobacteriales</taxon>
        <taxon>Flavobacteriaceae</taxon>
        <taxon>Flavobacterium</taxon>
    </lineage>
</organism>
<keyword evidence="1" id="KW-0812">Transmembrane</keyword>
<dbReference type="InterPro" id="IPR012373">
    <property type="entry name" value="Ferrdict_sens_TM"/>
</dbReference>
<evidence type="ECO:0000256" key="1">
    <source>
        <dbReference type="SAM" id="Phobius"/>
    </source>
</evidence>
<feature type="transmembrane region" description="Helical" evidence="1">
    <location>
        <begin position="83"/>
        <end position="100"/>
    </location>
</feature>
<dbReference type="InterPro" id="IPR032508">
    <property type="entry name" value="FecR_C"/>
</dbReference>
<gene>
    <name evidence="4" type="ORF">BKM63_16270</name>
</gene>
<proteinExistence type="predicted"/>
<dbReference type="FunFam" id="2.60.120.1440:FF:000001">
    <property type="entry name" value="Putative anti-sigma factor"/>
    <property type="match status" value="1"/>
</dbReference>
<evidence type="ECO:0008006" key="6">
    <source>
        <dbReference type="Google" id="ProtNLM"/>
    </source>
</evidence>
<dbReference type="InterPro" id="IPR006860">
    <property type="entry name" value="FecR"/>
</dbReference>
<feature type="domain" description="FecR protein" evidence="2">
    <location>
        <begin position="169"/>
        <end position="263"/>
    </location>
</feature>
<dbReference type="Gene3D" id="3.55.50.30">
    <property type="match status" value="1"/>
</dbReference>
<name>A0A1J7CFX3_FLAJO</name>
<comment type="caution">
    <text evidence="4">The sequence shown here is derived from an EMBL/GenBank/DDBJ whole genome shotgun (WGS) entry which is preliminary data.</text>
</comment>
<dbReference type="GO" id="GO:0016989">
    <property type="term" value="F:sigma factor antagonist activity"/>
    <property type="evidence" value="ECO:0007669"/>
    <property type="project" value="TreeGrafter"/>
</dbReference>
<keyword evidence="1" id="KW-1133">Transmembrane helix</keyword>
<protein>
    <recommendedName>
        <fullName evidence="6">FecR family protein</fullName>
    </recommendedName>
</protein>
<keyword evidence="5" id="KW-1185">Reference proteome</keyword>
<dbReference type="RefSeq" id="WP_071637646.1">
    <property type="nucleotide sequence ID" value="NZ_MLFK01000009.1"/>
</dbReference>
<dbReference type="OrthoDB" id="651134at2"/>
<dbReference type="PANTHER" id="PTHR30273">
    <property type="entry name" value="PERIPLASMIC SIGNAL SENSOR AND SIGMA FACTOR ACTIVATOR FECR-RELATED"/>
    <property type="match status" value="1"/>
</dbReference>
<dbReference type="Pfam" id="PF16344">
    <property type="entry name" value="FecR_C"/>
    <property type="match status" value="1"/>
</dbReference>
<dbReference type="Pfam" id="PF04773">
    <property type="entry name" value="FecR"/>
    <property type="match status" value="1"/>
</dbReference>
<accession>A0A1J7CFX3</accession>
<evidence type="ECO:0000313" key="5">
    <source>
        <dbReference type="Proteomes" id="UP000182826"/>
    </source>
</evidence>
<evidence type="ECO:0000313" key="4">
    <source>
        <dbReference type="EMBL" id="OIV40444.1"/>
    </source>
</evidence>
<dbReference type="AlphaFoldDB" id="A0A1J7CFX3"/>
<dbReference type="Gene3D" id="2.60.120.1440">
    <property type="match status" value="1"/>
</dbReference>
<evidence type="ECO:0000259" key="2">
    <source>
        <dbReference type="Pfam" id="PF04773"/>
    </source>
</evidence>
<dbReference type="EMBL" id="MLFK01000009">
    <property type="protein sequence ID" value="OIV40444.1"/>
    <property type="molecule type" value="Genomic_DNA"/>
</dbReference>
<evidence type="ECO:0000259" key="3">
    <source>
        <dbReference type="Pfam" id="PF16344"/>
    </source>
</evidence>
<dbReference type="PANTHER" id="PTHR30273:SF2">
    <property type="entry name" value="PROTEIN FECR"/>
    <property type="match status" value="1"/>
</dbReference>
<keyword evidence="1" id="KW-0472">Membrane</keyword>
<dbReference type="Proteomes" id="UP000182826">
    <property type="component" value="Unassembled WGS sequence"/>
</dbReference>
<reference evidence="4 5" key="1">
    <citation type="submission" date="2016-10" db="EMBL/GenBank/DDBJ databases">
        <title>Draft Genome Sequence of Rhizobacteria Flavobacterium johnsoniae CI04.</title>
        <authorList>
            <person name="Bravo J.I."/>
            <person name="Lozano G.L."/>
            <person name="Handelsman J."/>
        </authorList>
    </citation>
    <scope>NUCLEOTIDE SEQUENCE [LARGE SCALE GENOMIC DNA]</scope>
    <source>
        <strain evidence="4 5">CI04</strain>
    </source>
</reference>
<feature type="domain" description="Protein FecR C-terminal" evidence="3">
    <location>
        <begin position="310"/>
        <end position="379"/>
    </location>
</feature>